<dbReference type="Gene3D" id="1.10.10.10">
    <property type="entry name" value="Winged helix-like DNA-binding domain superfamily/Winged helix DNA-binding domain"/>
    <property type="match status" value="1"/>
</dbReference>
<reference evidence="3" key="1">
    <citation type="submission" date="2016-08" db="EMBL/GenBank/DDBJ databases">
        <authorList>
            <person name="Varghese N."/>
            <person name="Submissions Spin"/>
        </authorList>
    </citation>
    <scope>NUCLEOTIDE SEQUENCE [LARGE SCALE GENOMIC DNA]</scope>
    <source>
        <strain evidence="3">CCBAU 57015</strain>
    </source>
</reference>
<organism evidence="2 3">
    <name type="scientific">Rhizobium hainanense</name>
    <dbReference type="NCBI Taxonomy" id="52131"/>
    <lineage>
        <taxon>Bacteria</taxon>
        <taxon>Pseudomonadati</taxon>
        <taxon>Pseudomonadota</taxon>
        <taxon>Alphaproteobacteria</taxon>
        <taxon>Hyphomicrobiales</taxon>
        <taxon>Rhizobiaceae</taxon>
        <taxon>Rhizobium/Agrobacterium group</taxon>
        <taxon>Rhizobium</taxon>
    </lineage>
</organism>
<dbReference type="InterPro" id="IPR036388">
    <property type="entry name" value="WH-like_DNA-bd_sf"/>
</dbReference>
<dbReference type="Proteomes" id="UP000186228">
    <property type="component" value="Unassembled WGS sequence"/>
</dbReference>
<dbReference type="EMBL" id="FMAC01000006">
    <property type="protein sequence ID" value="SCB28098.1"/>
    <property type="molecule type" value="Genomic_DNA"/>
</dbReference>
<dbReference type="STRING" id="52131.GA0061100_106300"/>
<protein>
    <submittedName>
        <fullName evidence="2">Sugar kinase of the NBD/HSP70 family, may contain an N-terminal HTH domain</fullName>
    </submittedName>
</protein>
<dbReference type="SUPFAM" id="SSF46785">
    <property type="entry name" value="Winged helix' DNA-binding domain"/>
    <property type="match status" value="1"/>
</dbReference>
<keyword evidence="2" id="KW-0418">Kinase</keyword>
<dbReference type="InterPro" id="IPR011991">
    <property type="entry name" value="ArsR-like_HTH"/>
</dbReference>
<dbReference type="SUPFAM" id="SSF53067">
    <property type="entry name" value="Actin-like ATPase domain"/>
    <property type="match status" value="1"/>
</dbReference>
<dbReference type="Gene3D" id="3.30.420.40">
    <property type="match status" value="2"/>
</dbReference>
<dbReference type="GO" id="GO:0006355">
    <property type="term" value="P:regulation of DNA-templated transcription"/>
    <property type="evidence" value="ECO:0007669"/>
    <property type="project" value="UniProtKB-ARBA"/>
</dbReference>
<dbReference type="PANTHER" id="PTHR18964">
    <property type="entry name" value="ROK (REPRESSOR, ORF, KINASE) FAMILY"/>
    <property type="match status" value="1"/>
</dbReference>
<dbReference type="CDD" id="cd00090">
    <property type="entry name" value="HTH_ARSR"/>
    <property type="match status" value="1"/>
</dbReference>
<proteinExistence type="inferred from homology"/>
<dbReference type="Pfam" id="PF00480">
    <property type="entry name" value="ROK"/>
    <property type="match status" value="1"/>
</dbReference>
<sequence>MMPNANQTPIARKISTNSVIRTILAKGPISRADIAKQTGLSKQTISDVVRNLENNGWLKPSGYTDGRLGRTAITYELDASAGFAASIDLGGTKIAAIICDLVGNIVAETKVPTSSLGGVHLVDQFHAIIQDLARSACIDLAKLRVIVLATPGVLDPATGHINVAPNIPGVETIDLRGLLSDRMAIPVIIENDVNLAAQGERWRGHGSTSDNFAFVALGTGIGMGIIANGSLMRGARGAAGEIAYLPLGGEPFDPGGFTLGTLESAVGSAAMVRRYSGYGGQGEATVADLFSALAAGEPAAVAVIEETSRSIALAIAAIGATLDPELVIMGGSIGARPELVEAIRRYLPRCTPYPPRIEISQFGNRAALVGGIGIAVEHMHQELFGVDLQDP</sequence>
<gene>
    <name evidence="2" type="ORF">GA0061100_106300</name>
</gene>
<dbReference type="PANTHER" id="PTHR18964:SF149">
    <property type="entry name" value="BIFUNCTIONAL UDP-N-ACETYLGLUCOSAMINE 2-EPIMERASE_N-ACETYLMANNOSAMINE KINASE"/>
    <property type="match status" value="1"/>
</dbReference>
<dbReference type="InterPro" id="IPR036390">
    <property type="entry name" value="WH_DNA-bd_sf"/>
</dbReference>
<keyword evidence="2" id="KW-0808">Transferase</keyword>
<evidence type="ECO:0000313" key="3">
    <source>
        <dbReference type="Proteomes" id="UP000186228"/>
    </source>
</evidence>
<evidence type="ECO:0000256" key="1">
    <source>
        <dbReference type="ARBA" id="ARBA00006479"/>
    </source>
</evidence>
<dbReference type="AlphaFoldDB" id="A0A1C3VK65"/>
<name>A0A1C3VK65_9HYPH</name>
<keyword evidence="3" id="KW-1185">Reference proteome</keyword>
<comment type="similarity">
    <text evidence="1">Belongs to the ROK (NagC/XylR) family.</text>
</comment>
<dbReference type="Pfam" id="PF13412">
    <property type="entry name" value="HTH_24"/>
    <property type="match status" value="1"/>
</dbReference>
<dbReference type="InterPro" id="IPR000600">
    <property type="entry name" value="ROK"/>
</dbReference>
<dbReference type="GO" id="GO:0016301">
    <property type="term" value="F:kinase activity"/>
    <property type="evidence" value="ECO:0007669"/>
    <property type="project" value="UniProtKB-KW"/>
</dbReference>
<dbReference type="InterPro" id="IPR043129">
    <property type="entry name" value="ATPase_NBD"/>
</dbReference>
<accession>A0A1C3VK65</accession>
<evidence type="ECO:0000313" key="2">
    <source>
        <dbReference type="EMBL" id="SCB28098.1"/>
    </source>
</evidence>